<dbReference type="PANTHER" id="PTHR16517">
    <property type="entry name" value="TUBBY-RELATED"/>
    <property type="match status" value="1"/>
</dbReference>
<dbReference type="PRINTS" id="PR01573">
    <property type="entry name" value="SUPERTUBBY"/>
</dbReference>
<dbReference type="InterPro" id="IPR025659">
    <property type="entry name" value="Tubby-like_C"/>
</dbReference>
<dbReference type="InterPro" id="IPR000007">
    <property type="entry name" value="Tubby_C"/>
</dbReference>
<reference evidence="4" key="1">
    <citation type="journal article" date="2010" name="Science">
        <title>Plasticity of animal genome architecture unmasked by rapid evolution of a pelagic tunicate.</title>
        <authorList>
            <person name="Denoeud F."/>
            <person name="Henriet S."/>
            <person name="Mungpakdee S."/>
            <person name="Aury J.M."/>
            <person name="Da Silva C."/>
            <person name="Brinkmann H."/>
            <person name="Mikhaleva J."/>
            <person name="Olsen L.C."/>
            <person name="Jubin C."/>
            <person name="Canestro C."/>
            <person name="Bouquet J.M."/>
            <person name="Danks G."/>
            <person name="Poulain J."/>
            <person name="Campsteijn C."/>
            <person name="Adamski M."/>
            <person name="Cross I."/>
            <person name="Yadetie F."/>
            <person name="Muffato M."/>
            <person name="Louis A."/>
            <person name="Butcher S."/>
            <person name="Tsagkogeorga G."/>
            <person name="Konrad A."/>
            <person name="Singh S."/>
            <person name="Jensen M.F."/>
            <person name="Cong E.H."/>
            <person name="Eikeseth-Otteraa H."/>
            <person name="Noel B."/>
            <person name="Anthouard V."/>
            <person name="Porcel B.M."/>
            <person name="Kachouri-Lafond R."/>
            <person name="Nishino A."/>
            <person name="Ugolini M."/>
            <person name="Chourrout P."/>
            <person name="Nishida H."/>
            <person name="Aasland R."/>
            <person name="Huzurbazar S."/>
            <person name="Westhof E."/>
            <person name="Delsuc F."/>
            <person name="Lehrach H."/>
            <person name="Reinhardt R."/>
            <person name="Weissenbach J."/>
            <person name="Roy S.W."/>
            <person name="Artiguenave F."/>
            <person name="Postlethwait J.H."/>
            <person name="Manak J.R."/>
            <person name="Thompson E.M."/>
            <person name="Jaillon O."/>
            <person name="Du Pasquier L."/>
            <person name="Boudinot P."/>
            <person name="Liberles D.A."/>
            <person name="Volff J.N."/>
            <person name="Philippe H."/>
            <person name="Lenhard B."/>
            <person name="Roest Crollius H."/>
            <person name="Wincker P."/>
            <person name="Chourrout D."/>
        </authorList>
    </citation>
    <scope>NUCLEOTIDE SEQUENCE [LARGE SCALE GENOMIC DNA]</scope>
</reference>
<dbReference type="OrthoDB" id="8775810at2759"/>
<organism evidence="4">
    <name type="scientific">Oikopleura dioica</name>
    <name type="common">Tunicate</name>
    <dbReference type="NCBI Taxonomy" id="34765"/>
    <lineage>
        <taxon>Eukaryota</taxon>
        <taxon>Metazoa</taxon>
        <taxon>Chordata</taxon>
        <taxon>Tunicata</taxon>
        <taxon>Appendicularia</taxon>
        <taxon>Copelata</taxon>
        <taxon>Oikopleuridae</taxon>
        <taxon>Oikopleura</taxon>
    </lineage>
</organism>
<dbReference type="SUPFAM" id="SSF54518">
    <property type="entry name" value="Tubby C-terminal domain-like"/>
    <property type="match status" value="1"/>
</dbReference>
<feature type="domain" description="Tubby C-terminal" evidence="3">
    <location>
        <begin position="83"/>
        <end position="325"/>
    </location>
</feature>
<dbReference type="GO" id="GO:0061512">
    <property type="term" value="P:protein localization to cilium"/>
    <property type="evidence" value="ECO:0007669"/>
    <property type="project" value="TreeGrafter"/>
</dbReference>
<dbReference type="Pfam" id="PF01167">
    <property type="entry name" value="Tub"/>
    <property type="match status" value="1"/>
</dbReference>
<evidence type="ECO:0000259" key="3">
    <source>
        <dbReference type="Pfam" id="PF01167"/>
    </source>
</evidence>
<dbReference type="AlphaFoldDB" id="E4XRC9"/>
<comment type="similarity">
    <text evidence="1">Belongs to the TUB family.</text>
</comment>
<evidence type="ECO:0000313" key="5">
    <source>
        <dbReference type="Proteomes" id="UP000001307"/>
    </source>
</evidence>
<protein>
    <recommendedName>
        <fullName evidence="3">Tubby C-terminal domain-containing protein</fullName>
    </recommendedName>
</protein>
<gene>
    <name evidence="4" type="ORF">GSOID_T00001708001</name>
</gene>
<accession>E4XRC9</accession>
<dbReference type="Gene3D" id="3.20.90.10">
    <property type="entry name" value="Tubby Protein, Chain A"/>
    <property type="match status" value="1"/>
</dbReference>
<feature type="region of interest" description="Disordered" evidence="2">
    <location>
        <begin position="1"/>
        <end position="73"/>
    </location>
</feature>
<dbReference type="EMBL" id="FN653116">
    <property type="protein sequence ID" value="CBY12345.1"/>
    <property type="molecule type" value="Genomic_DNA"/>
</dbReference>
<evidence type="ECO:0000256" key="2">
    <source>
        <dbReference type="SAM" id="MobiDB-lite"/>
    </source>
</evidence>
<dbReference type="GO" id="GO:0005929">
    <property type="term" value="C:cilium"/>
    <property type="evidence" value="ECO:0007669"/>
    <property type="project" value="TreeGrafter"/>
</dbReference>
<dbReference type="InParanoid" id="E4XRC9"/>
<sequence length="331" mass="37547">MTVGIDNPAFEDFLDSEEETRVDENSNELNSTEKNAYFKSVARQESAENETAHVNDSESEEEAQEADFGTQDPKVVQLNPAGKEIVKCRITRDRKGIEAFGYPTYFLFLDSSTESETNMKDMVLCARKRKTGNSSYIIATSVENLNSEIFVGKLKSNNLIGTRFTCYDHGRKPEATDMVRRDKDENLRSEMVSILYDQNVLGFKGPRKMTVVLPKMDEESKKAITIKPAQASQTLLGYFDEADLTHITVHHNRQPNWNDKTQSYVLNFNGRVTQASVKNFQITESDNPQSTIMQFGRIRNDNFTMDYRYPLSAVQAFGIALSSFDPKIACE</sequence>
<dbReference type="PANTHER" id="PTHR16517:SF7">
    <property type="entry name" value="PROTEIN KING TUBBY"/>
    <property type="match status" value="1"/>
</dbReference>
<feature type="compositionally biased region" description="Acidic residues" evidence="2">
    <location>
        <begin position="12"/>
        <end position="21"/>
    </location>
</feature>
<proteinExistence type="inferred from homology"/>
<name>E4XRC9_OIKDI</name>
<keyword evidence="5" id="KW-1185">Reference proteome</keyword>
<dbReference type="Proteomes" id="UP000001307">
    <property type="component" value="Unassembled WGS sequence"/>
</dbReference>
<evidence type="ECO:0000256" key="1">
    <source>
        <dbReference type="ARBA" id="ARBA00007129"/>
    </source>
</evidence>
<evidence type="ECO:0000313" key="4">
    <source>
        <dbReference type="EMBL" id="CBY12345.1"/>
    </source>
</evidence>